<dbReference type="EnsemblBacteria" id="ACC79439">
    <property type="protein sequence ID" value="ACC79439"/>
    <property type="gene ID" value="Npun_R0687"/>
</dbReference>
<feature type="binding site" evidence="2">
    <location>
        <position position="155"/>
    </location>
    <ligand>
        <name>substrate</name>
    </ligand>
</feature>
<dbReference type="STRING" id="63737.Npun_R0687"/>
<dbReference type="KEGG" id="npu:Npun_R0687"/>
<dbReference type="EC" id="2.4.1.227" evidence="4"/>
<gene>
    <name evidence="4" type="ordered locus">Npun_R0687</name>
</gene>
<dbReference type="NCBIfam" id="TIGR03590">
    <property type="entry name" value="PseG"/>
    <property type="match status" value="1"/>
</dbReference>
<dbReference type="OrthoDB" id="9805604at2"/>
<evidence type="ECO:0000313" key="5">
    <source>
        <dbReference type="Proteomes" id="UP000001191"/>
    </source>
</evidence>
<evidence type="ECO:0000256" key="2">
    <source>
        <dbReference type="PIRSR" id="PIRSR620023-2"/>
    </source>
</evidence>
<dbReference type="Gene3D" id="3.40.50.11190">
    <property type="match status" value="1"/>
</dbReference>
<name>B2J9E0_NOSP7</name>
<accession>B2J9E0</accession>
<dbReference type="Pfam" id="PF04101">
    <property type="entry name" value="Glyco_tran_28_C"/>
    <property type="match status" value="1"/>
</dbReference>
<dbReference type="SUPFAM" id="SSF53756">
    <property type="entry name" value="UDP-Glycosyltransferase/glycogen phosphorylase"/>
    <property type="match status" value="1"/>
</dbReference>
<dbReference type="InterPro" id="IPR007235">
    <property type="entry name" value="Glyco_trans_28_C"/>
</dbReference>
<dbReference type="Proteomes" id="UP000001191">
    <property type="component" value="Chromosome"/>
</dbReference>
<keyword evidence="5" id="KW-1185">Reference proteome</keyword>
<keyword evidence="4" id="KW-0328">Glycosyltransferase</keyword>
<evidence type="ECO:0000256" key="1">
    <source>
        <dbReference type="PIRSR" id="PIRSR620023-1"/>
    </source>
</evidence>
<dbReference type="RefSeq" id="WP_012407464.1">
    <property type="nucleotide sequence ID" value="NC_010628.1"/>
</dbReference>
<reference evidence="4 5" key="2">
    <citation type="journal article" date="2013" name="Plant Physiol.">
        <title>A Nostoc punctiforme Sugar Transporter Necessary to Establish a Cyanobacterium-Plant Symbiosis.</title>
        <authorList>
            <person name="Ekman M."/>
            <person name="Picossi S."/>
            <person name="Campbell E.L."/>
            <person name="Meeks J.C."/>
            <person name="Flores E."/>
        </authorList>
    </citation>
    <scope>NUCLEOTIDE SEQUENCE [LARGE SCALE GENOMIC DNA]</scope>
    <source>
        <strain evidence="5">ATCC 29133 / PCC 73102</strain>
    </source>
</reference>
<dbReference type="eggNOG" id="COG3980">
    <property type="taxonomic scope" value="Bacteria"/>
</dbReference>
<feature type="active site" description="Proton acceptor" evidence="1">
    <location>
        <position position="17"/>
    </location>
</feature>
<dbReference type="AlphaFoldDB" id="B2J9E0"/>
<feature type="binding site" evidence="2">
    <location>
        <position position="259"/>
    </location>
    <ligand>
        <name>substrate</name>
    </ligand>
</feature>
<dbReference type="Gene3D" id="3.40.50.2000">
    <property type="entry name" value="Glycogen Phosphorylase B"/>
    <property type="match status" value="1"/>
</dbReference>
<dbReference type="PANTHER" id="PTHR21015:SF22">
    <property type="entry name" value="GLYCOSYLTRANSFERASE"/>
    <property type="match status" value="1"/>
</dbReference>
<dbReference type="HOGENOM" id="CLU_023406_1_0_3"/>
<sequence length="344" mass="38672">MKLFIRVDASTQIGTGHVMRCLALAQAWQDAGGQVVFVMATEAPDLKTRLNAEGMEVIHLPIQIGSAEDAKETAKLARQFNANWVVVDGYNFGAKYQEIIKESDLKLLFIDDYGHAEYYYADVVLNQDIYAHENLYMQREPYTKLLLGINYALLRREFSQYQREQKTHPLIVKKLLVTLGGSDLNNLTLKVINALKLLELSNLEVLVVVGGSNPHYEKLQVASQHLQFPIYFHRNVQNMPNLMAWSDIAISASGSTIWELAFMGLPSLILILADNQASNAKKLGEMRLIYNLGEGKDIAPIVIANALKKLMLATKERTEMARLCQNLVDGQGSRRVLNQILHSM</sequence>
<feature type="domain" description="Glycosyl transferase family 28 C-terminal" evidence="3">
    <location>
        <begin position="178"/>
        <end position="322"/>
    </location>
</feature>
<evidence type="ECO:0000313" key="4">
    <source>
        <dbReference type="EMBL" id="ACC79439.1"/>
    </source>
</evidence>
<proteinExistence type="predicted"/>
<dbReference type="GO" id="GO:0016758">
    <property type="term" value="F:hexosyltransferase activity"/>
    <property type="evidence" value="ECO:0007669"/>
    <property type="project" value="InterPro"/>
</dbReference>
<dbReference type="InterPro" id="IPR020023">
    <property type="entry name" value="PseG"/>
</dbReference>
<reference evidence="5" key="1">
    <citation type="submission" date="2008-04" db="EMBL/GenBank/DDBJ databases">
        <title>Complete sequence of chromosome of Nostoc punctiforme ATCC 29133.</title>
        <authorList>
            <consortium name="US DOE Joint Genome Institute"/>
            <person name="Copeland A."/>
            <person name="Lucas S."/>
            <person name="Lapidus A."/>
            <person name="Glavina del Rio T."/>
            <person name="Dalin E."/>
            <person name="Tice H."/>
            <person name="Pitluck S."/>
            <person name="Chain P."/>
            <person name="Malfatti S."/>
            <person name="Shin M."/>
            <person name="Vergez L."/>
            <person name="Schmutz J."/>
            <person name="Larimer F."/>
            <person name="Land M."/>
            <person name="Hauser L."/>
            <person name="Kyrpides N."/>
            <person name="Kim E."/>
            <person name="Meeks J.C."/>
            <person name="Elhai J."/>
            <person name="Campbell E.L."/>
            <person name="Thiel T."/>
            <person name="Longmire J."/>
            <person name="Potts M."/>
            <person name="Atlas R."/>
        </authorList>
    </citation>
    <scope>NUCLEOTIDE SEQUENCE [LARGE SCALE GENOMIC DNA]</scope>
    <source>
        <strain evidence="5">ATCC 29133 / PCC 73102</strain>
    </source>
</reference>
<dbReference type="PANTHER" id="PTHR21015">
    <property type="entry name" value="UDP-N-ACETYLGLUCOSAMINE--N-ACETYLMURAMYL-(PENTAPEPTIDE) PYROPHOSPHORYL-UNDECAPRENOL N-ACETYLGLUCOSAMINE TRANSFERASE 1"/>
    <property type="match status" value="1"/>
</dbReference>
<keyword evidence="4" id="KW-0808">Transferase</keyword>
<evidence type="ECO:0000259" key="3">
    <source>
        <dbReference type="Pfam" id="PF04101"/>
    </source>
</evidence>
<organism evidence="4 5">
    <name type="scientific">Nostoc punctiforme (strain ATCC 29133 / PCC 73102)</name>
    <dbReference type="NCBI Taxonomy" id="63737"/>
    <lineage>
        <taxon>Bacteria</taxon>
        <taxon>Bacillati</taxon>
        <taxon>Cyanobacteriota</taxon>
        <taxon>Cyanophyceae</taxon>
        <taxon>Nostocales</taxon>
        <taxon>Nostocaceae</taxon>
        <taxon>Nostoc</taxon>
    </lineage>
</organism>
<protein>
    <submittedName>
        <fullName evidence="4">Glycosyltransferase 28, C-terminal domain protein</fullName>
        <ecNumber evidence="4">2.4.1.227</ecNumber>
    </submittedName>
</protein>
<dbReference type="EMBL" id="CP001037">
    <property type="protein sequence ID" value="ACC79439.1"/>
    <property type="molecule type" value="Genomic_DNA"/>
</dbReference>